<feature type="transmembrane region" description="Helical" evidence="5">
    <location>
        <begin position="95"/>
        <end position="115"/>
    </location>
</feature>
<keyword evidence="2 5" id="KW-0812">Transmembrane</keyword>
<sequence>MIPYSLVASLFAILSGQAVSRMGAYRPTLWFGWVIITLGFGLMIDLDASSNLAKQILFLMVAAMGTGCLFQTPLMGMQAAMPQKDMATATSTFGLMRQIGGTVGISASGSVYVSFLRRRLDDIQGYDASQIANSELINGVRSLKNIQPDSVRVQVVAAYAKSISSIWLICTPLVALGMVLSTSRTKSCQADDGFCFRIWCL</sequence>
<evidence type="ECO:0000256" key="3">
    <source>
        <dbReference type="ARBA" id="ARBA00022989"/>
    </source>
</evidence>
<evidence type="ECO:0008006" key="8">
    <source>
        <dbReference type="Google" id="ProtNLM"/>
    </source>
</evidence>
<keyword evidence="7" id="KW-1185">Reference proteome</keyword>
<evidence type="ECO:0000256" key="5">
    <source>
        <dbReference type="SAM" id="Phobius"/>
    </source>
</evidence>
<dbReference type="EMBL" id="KN822977">
    <property type="protein sequence ID" value="KIO29863.1"/>
    <property type="molecule type" value="Genomic_DNA"/>
</dbReference>
<dbReference type="PANTHER" id="PTHR23501">
    <property type="entry name" value="MAJOR FACILITATOR SUPERFAMILY"/>
    <property type="match status" value="1"/>
</dbReference>
<dbReference type="GO" id="GO:0005886">
    <property type="term" value="C:plasma membrane"/>
    <property type="evidence" value="ECO:0007669"/>
    <property type="project" value="TreeGrafter"/>
</dbReference>
<evidence type="ECO:0000313" key="6">
    <source>
        <dbReference type="EMBL" id="KIO29863.1"/>
    </source>
</evidence>
<dbReference type="HOGENOM" id="CLU_1361308_0_0_1"/>
<dbReference type="SUPFAM" id="SSF103473">
    <property type="entry name" value="MFS general substrate transporter"/>
    <property type="match status" value="1"/>
</dbReference>
<evidence type="ECO:0000313" key="7">
    <source>
        <dbReference type="Proteomes" id="UP000054248"/>
    </source>
</evidence>
<keyword evidence="3 5" id="KW-1133">Transmembrane helix</keyword>
<feature type="transmembrane region" description="Helical" evidence="5">
    <location>
        <begin position="28"/>
        <end position="44"/>
    </location>
</feature>
<dbReference type="PANTHER" id="PTHR23501:SF102">
    <property type="entry name" value="DRUG TRANSPORTER, PUTATIVE (AFU_ORTHOLOGUE AFUA_3G08530)-RELATED"/>
    <property type="match status" value="1"/>
</dbReference>
<keyword evidence="4 5" id="KW-0472">Membrane</keyword>
<evidence type="ECO:0000256" key="2">
    <source>
        <dbReference type="ARBA" id="ARBA00022692"/>
    </source>
</evidence>
<evidence type="ECO:0000256" key="1">
    <source>
        <dbReference type="ARBA" id="ARBA00004141"/>
    </source>
</evidence>
<dbReference type="Proteomes" id="UP000054248">
    <property type="component" value="Unassembled WGS sequence"/>
</dbReference>
<dbReference type="GO" id="GO:0022857">
    <property type="term" value="F:transmembrane transporter activity"/>
    <property type="evidence" value="ECO:0007669"/>
    <property type="project" value="TreeGrafter"/>
</dbReference>
<comment type="subcellular location">
    <subcellularLocation>
        <location evidence="1">Membrane</location>
        <topology evidence="1">Multi-pass membrane protein</topology>
    </subcellularLocation>
</comment>
<dbReference type="AlphaFoldDB" id="A0A0C3L7S9"/>
<feature type="transmembrane region" description="Helical" evidence="5">
    <location>
        <begin position="56"/>
        <end position="75"/>
    </location>
</feature>
<proteinExistence type="predicted"/>
<dbReference type="Gene3D" id="1.20.1250.20">
    <property type="entry name" value="MFS general substrate transporter like domains"/>
    <property type="match status" value="1"/>
</dbReference>
<dbReference type="OrthoDB" id="3210711at2759"/>
<reference evidence="7" key="2">
    <citation type="submission" date="2015-01" db="EMBL/GenBank/DDBJ databases">
        <title>Evolutionary Origins and Diversification of the Mycorrhizal Mutualists.</title>
        <authorList>
            <consortium name="DOE Joint Genome Institute"/>
            <consortium name="Mycorrhizal Genomics Consortium"/>
            <person name="Kohler A."/>
            <person name="Kuo A."/>
            <person name="Nagy L.G."/>
            <person name="Floudas D."/>
            <person name="Copeland A."/>
            <person name="Barry K.W."/>
            <person name="Cichocki N."/>
            <person name="Veneault-Fourrey C."/>
            <person name="LaButti K."/>
            <person name="Lindquist E.A."/>
            <person name="Lipzen A."/>
            <person name="Lundell T."/>
            <person name="Morin E."/>
            <person name="Murat C."/>
            <person name="Riley R."/>
            <person name="Ohm R."/>
            <person name="Sun H."/>
            <person name="Tunlid A."/>
            <person name="Henrissat B."/>
            <person name="Grigoriev I.V."/>
            <person name="Hibbett D.S."/>
            <person name="Martin F."/>
        </authorList>
    </citation>
    <scope>NUCLEOTIDE SEQUENCE [LARGE SCALE GENOMIC DNA]</scope>
    <source>
        <strain evidence="7">MUT 4182</strain>
    </source>
</reference>
<name>A0A0C3L7S9_9AGAM</name>
<dbReference type="InterPro" id="IPR036259">
    <property type="entry name" value="MFS_trans_sf"/>
</dbReference>
<organism evidence="6 7">
    <name type="scientific">Tulasnella calospora MUT 4182</name>
    <dbReference type="NCBI Taxonomy" id="1051891"/>
    <lineage>
        <taxon>Eukaryota</taxon>
        <taxon>Fungi</taxon>
        <taxon>Dikarya</taxon>
        <taxon>Basidiomycota</taxon>
        <taxon>Agaricomycotina</taxon>
        <taxon>Agaricomycetes</taxon>
        <taxon>Cantharellales</taxon>
        <taxon>Tulasnellaceae</taxon>
        <taxon>Tulasnella</taxon>
    </lineage>
</organism>
<gene>
    <name evidence="6" type="ORF">M407DRAFT_160822</name>
</gene>
<accession>A0A0C3L7S9</accession>
<evidence type="ECO:0000256" key="4">
    <source>
        <dbReference type="ARBA" id="ARBA00023136"/>
    </source>
</evidence>
<protein>
    <recommendedName>
        <fullName evidence="8">Major facilitator superfamily (MFS) profile domain-containing protein</fullName>
    </recommendedName>
</protein>
<reference evidence="6 7" key="1">
    <citation type="submission" date="2014-04" db="EMBL/GenBank/DDBJ databases">
        <authorList>
            <consortium name="DOE Joint Genome Institute"/>
            <person name="Kuo A."/>
            <person name="Girlanda M."/>
            <person name="Perotto S."/>
            <person name="Kohler A."/>
            <person name="Nagy L.G."/>
            <person name="Floudas D."/>
            <person name="Copeland A."/>
            <person name="Barry K.W."/>
            <person name="Cichocki N."/>
            <person name="Veneault-Fourrey C."/>
            <person name="LaButti K."/>
            <person name="Lindquist E.A."/>
            <person name="Lipzen A."/>
            <person name="Lundell T."/>
            <person name="Morin E."/>
            <person name="Murat C."/>
            <person name="Sun H."/>
            <person name="Tunlid A."/>
            <person name="Henrissat B."/>
            <person name="Grigoriev I.V."/>
            <person name="Hibbett D.S."/>
            <person name="Martin F."/>
            <person name="Nordberg H.P."/>
            <person name="Cantor M.N."/>
            <person name="Hua S.X."/>
        </authorList>
    </citation>
    <scope>NUCLEOTIDE SEQUENCE [LARGE SCALE GENOMIC DNA]</scope>
    <source>
        <strain evidence="6 7">MUT 4182</strain>
    </source>
</reference>